<evidence type="ECO:0000256" key="1">
    <source>
        <dbReference type="SAM" id="MobiDB-lite"/>
    </source>
</evidence>
<feature type="compositionally biased region" description="Polar residues" evidence="1">
    <location>
        <begin position="202"/>
        <end position="216"/>
    </location>
</feature>
<name>A0A2S4JZ32_9SPIO</name>
<dbReference type="Gene3D" id="3.40.50.300">
    <property type="entry name" value="P-loop containing nucleotide triphosphate hydrolases"/>
    <property type="match status" value="1"/>
</dbReference>
<dbReference type="AlphaFoldDB" id="A0A2S4JZ32"/>
<dbReference type="Proteomes" id="UP000237350">
    <property type="component" value="Unassembled WGS sequence"/>
</dbReference>
<protein>
    <submittedName>
        <fullName evidence="2">Uncharacterized protein</fullName>
    </submittedName>
</protein>
<comment type="caution">
    <text evidence="2">The sequence shown here is derived from an EMBL/GenBank/DDBJ whole genome shotgun (WGS) entry which is preliminary data.</text>
</comment>
<dbReference type="SUPFAM" id="SSF52540">
    <property type="entry name" value="P-loop containing nucleoside triphosphate hydrolases"/>
    <property type="match status" value="1"/>
</dbReference>
<dbReference type="EMBL" id="LPWH01000006">
    <property type="protein sequence ID" value="POR04778.1"/>
    <property type="molecule type" value="Genomic_DNA"/>
</dbReference>
<evidence type="ECO:0000313" key="3">
    <source>
        <dbReference type="Proteomes" id="UP000237350"/>
    </source>
</evidence>
<feature type="region of interest" description="Disordered" evidence="1">
    <location>
        <begin position="189"/>
        <end position="216"/>
    </location>
</feature>
<keyword evidence="3" id="KW-1185">Reference proteome</keyword>
<evidence type="ECO:0000313" key="2">
    <source>
        <dbReference type="EMBL" id="POR04778.1"/>
    </source>
</evidence>
<reference evidence="3" key="1">
    <citation type="submission" date="2015-12" db="EMBL/GenBank/DDBJ databases">
        <authorList>
            <person name="Lodha T.D."/>
            <person name="Chintalapati S."/>
            <person name="Chintalapati V.R."/>
            <person name="Sravanthi T."/>
        </authorList>
    </citation>
    <scope>NUCLEOTIDE SEQUENCE [LARGE SCALE GENOMIC DNA]</scope>
    <source>
        <strain evidence="3">JC133</strain>
    </source>
</reference>
<sequence>MQPVVTILTGTRGAGKSRFCLSLARSHRGVAALVSPSCQDDQGRRFGIDALVFPGEARFPLARVVDPACPPRRASGRDRPRYTLAAAPREELPFPGVPLGPYLFSPAAFDGATASLRELLLRGGNRLVVLDEIGPLELERGEGFAALLGELLRGEGVPLLPLVVVVRPSLVGALRECVRRERGGLTPATIGVGEGTHPESSRLLQTLTGQGDLSDR</sequence>
<gene>
    <name evidence="2" type="ORF">AU468_02460</name>
</gene>
<dbReference type="InterPro" id="IPR027417">
    <property type="entry name" value="P-loop_NTPase"/>
</dbReference>
<organism evidence="2 3">
    <name type="scientific">Alkalispirochaeta sphaeroplastigenens</name>
    <dbReference type="NCBI Taxonomy" id="1187066"/>
    <lineage>
        <taxon>Bacteria</taxon>
        <taxon>Pseudomonadati</taxon>
        <taxon>Spirochaetota</taxon>
        <taxon>Spirochaetia</taxon>
        <taxon>Spirochaetales</taxon>
        <taxon>Spirochaetaceae</taxon>
        <taxon>Alkalispirochaeta</taxon>
    </lineage>
</organism>
<accession>A0A2S4JZ32</accession>
<proteinExistence type="predicted"/>